<sequence length="327" mass="36399">MPLILSLLFGFLPMFLFATFVYWLDRYEKEPRLLLGAVFLWGAVVAAGAAYILNTGIGMGVYMVTHSEAATEVSTTSLVAPVIEESFKGLAVLLVFWLAHREFDSILDGIVYAAVTALGFAATENAYYIYNLGYLEGGFAGLFQLAFIRVVLVGWQHPFYTSFIGIGLAAARLNRNPSLRILLPLLGLAASIFTHALHNTMAQFLTGMVGLAVTSMADWIGWLFLLGFIVYMIWRENQLLQHQLNEEVQLGIITGEQYHSACSFWRRTGGLFTSRRRKINRFYQVCAELSHKKNQLTRMGDEHGNGEIIADLRGELQQLSIGLTGLA</sequence>
<feature type="transmembrane region" description="Helical" evidence="1">
    <location>
        <begin position="6"/>
        <end position="24"/>
    </location>
</feature>
<keyword evidence="1" id="KW-1133">Transmembrane helix</keyword>
<dbReference type="GO" id="GO:0008233">
    <property type="term" value="F:peptidase activity"/>
    <property type="evidence" value="ECO:0007669"/>
    <property type="project" value="InterPro"/>
</dbReference>
<gene>
    <name evidence="2" type="ORF">LARV_02314</name>
</gene>
<dbReference type="OrthoDB" id="9785431at2"/>
<dbReference type="PANTHER" id="PTHR36844">
    <property type="entry name" value="PROTEASE PRSW"/>
    <property type="match status" value="1"/>
</dbReference>
<feature type="transmembrane region" description="Helical" evidence="1">
    <location>
        <begin position="142"/>
        <end position="169"/>
    </location>
</feature>
<feature type="transmembrane region" description="Helical" evidence="1">
    <location>
        <begin position="33"/>
        <end position="53"/>
    </location>
</feature>
<keyword evidence="1" id="KW-0472">Membrane</keyword>
<dbReference type="Proteomes" id="UP000055060">
    <property type="component" value="Unassembled WGS sequence"/>
</dbReference>
<dbReference type="STRING" id="360412.LARV_02314"/>
<evidence type="ECO:0000313" key="3">
    <source>
        <dbReference type="Proteomes" id="UP000055060"/>
    </source>
</evidence>
<organism evidence="2">
    <name type="scientific">Longilinea arvoryzae</name>
    <dbReference type="NCBI Taxonomy" id="360412"/>
    <lineage>
        <taxon>Bacteria</taxon>
        <taxon>Bacillati</taxon>
        <taxon>Chloroflexota</taxon>
        <taxon>Anaerolineae</taxon>
        <taxon>Anaerolineales</taxon>
        <taxon>Anaerolineaceae</taxon>
        <taxon>Longilinea</taxon>
    </lineage>
</organism>
<dbReference type="RefSeq" id="WP_075073789.1">
    <property type="nucleotide sequence ID" value="NZ_DF967972.1"/>
</dbReference>
<feature type="transmembrane region" description="Helical" evidence="1">
    <location>
        <begin position="110"/>
        <end position="130"/>
    </location>
</feature>
<dbReference type="PANTHER" id="PTHR36844:SF1">
    <property type="entry name" value="PROTEASE PRSW"/>
    <property type="match status" value="1"/>
</dbReference>
<dbReference type="Pfam" id="PF13367">
    <property type="entry name" value="PrsW-protease"/>
    <property type="match status" value="1"/>
</dbReference>
<accession>A0A0S7BG33</accession>
<evidence type="ECO:0000313" key="2">
    <source>
        <dbReference type="EMBL" id="GAP14541.1"/>
    </source>
</evidence>
<feature type="transmembrane region" description="Helical" evidence="1">
    <location>
        <begin position="181"/>
        <end position="198"/>
    </location>
</feature>
<keyword evidence="3" id="KW-1185">Reference proteome</keyword>
<name>A0A0S7BG33_9CHLR</name>
<dbReference type="InterPro" id="IPR026898">
    <property type="entry name" value="PrsW"/>
</dbReference>
<dbReference type="EMBL" id="DF967972">
    <property type="protein sequence ID" value="GAP14541.1"/>
    <property type="molecule type" value="Genomic_DNA"/>
</dbReference>
<proteinExistence type="predicted"/>
<reference evidence="2" key="1">
    <citation type="submission" date="2015-07" db="EMBL/GenBank/DDBJ databases">
        <title>Draft Genome Sequences of Anaerolinea thermolimosa IMO-1, Bellilinea caldifistulae GOMI-1, Leptolinea tardivitalis YMTK-2, Levilinea saccharolytica KIBI-1,Longilinea arvoryzae KOME-1, Previously Described as Members of the Anaerolineaceae (Chloroflexi).</title>
        <authorList>
            <person name="Sekiguchi Y."/>
            <person name="Ohashi A."/>
            <person name="Matsuura N."/>
            <person name="Tourlousse M.D."/>
        </authorList>
    </citation>
    <scope>NUCLEOTIDE SEQUENCE [LARGE SCALE GENOMIC DNA]</scope>
    <source>
        <strain evidence="2">KOME-1</strain>
    </source>
</reference>
<dbReference type="AlphaFoldDB" id="A0A0S7BG33"/>
<feature type="transmembrane region" description="Helical" evidence="1">
    <location>
        <begin position="204"/>
        <end position="234"/>
    </location>
</feature>
<keyword evidence="1" id="KW-0812">Transmembrane</keyword>
<evidence type="ECO:0000256" key="1">
    <source>
        <dbReference type="SAM" id="Phobius"/>
    </source>
</evidence>
<protein>
    <submittedName>
        <fullName evidence="2">Predicted membrane protein</fullName>
    </submittedName>
</protein>